<feature type="transmembrane region" description="Helical" evidence="1">
    <location>
        <begin position="39"/>
        <end position="57"/>
    </location>
</feature>
<reference evidence="2 3" key="1">
    <citation type="journal article" date="2019" name="Int. J. Syst. Evol. Microbiol.">
        <title>The Global Catalogue of Microorganisms (GCM) 10K type strain sequencing project: providing services to taxonomists for standard genome sequencing and annotation.</title>
        <authorList>
            <consortium name="The Broad Institute Genomics Platform"/>
            <consortium name="The Broad Institute Genome Sequencing Center for Infectious Disease"/>
            <person name="Wu L."/>
            <person name="Ma J."/>
        </authorList>
    </citation>
    <scope>NUCLEOTIDE SEQUENCE [LARGE SCALE GENOMIC DNA]</scope>
    <source>
        <strain evidence="2 3">JCM 15089</strain>
    </source>
</reference>
<gene>
    <name evidence="2" type="ORF">GCM10008942_00700</name>
</gene>
<dbReference type="InterPro" id="IPR053803">
    <property type="entry name" value="DUF6949"/>
</dbReference>
<keyword evidence="1" id="KW-0812">Transmembrane</keyword>
<feature type="transmembrane region" description="Helical" evidence="1">
    <location>
        <begin position="69"/>
        <end position="94"/>
    </location>
</feature>
<evidence type="ECO:0000256" key="1">
    <source>
        <dbReference type="SAM" id="Phobius"/>
    </source>
</evidence>
<dbReference type="Pfam" id="PF22258">
    <property type="entry name" value="DUF6949"/>
    <property type="match status" value="1"/>
</dbReference>
<evidence type="ECO:0000313" key="2">
    <source>
        <dbReference type="EMBL" id="GAA0556083.1"/>
    </source>
</evidence>
<sequence length="96" mass="10389">MHGLIIIFFAIAIGFTASGITANLYRLIAKKPESLKARLVYAGVMVVAGPNVLFENAATSFKTKKCSSIAFWLAAAIAGYWSFVLGLFVLNIYVAR</sequence>
<evidence type="ECO:0000313" key="3">
    <source>
        <dbReference type="Proteomes" id="UP001499951"/>
    </source>
</evidence>
<keyword evidence="3" id="KW-1185">Reference proteome</keyword>
<protein>
    <submittedName>
        <fullName evidence="2">Uncharacterized protein</fullName>
    </submittedName>
</protein>
<dbReference type="Proteomes" id="UP001499951">
    <property type="component" value="Unassembled WGS sequence"/>
</dbReference>
<accession>A0ABN1DZK5</accession>
<organism evidence="2 3">
    <name type="scientific">Rhizomicrobium electricum</name>
    <dbReference type="NCBI Taxonomy" id="480070"/>
    <lineage>
        <taxon>Bacteria</taxon>
        <taxon>Pseudomonadati</taxon>
        <taxon>Pseudomonadota</taxon>
        <taxon>Alphaproteobacteria</taxon>
        <taxon>Micropepsales</taxon>
        <taxon>Micropepsaceae</taxon>
        <taxon>Rhizomicrobium</taxon>
    </lineage>
</organism>
<feature type="transmembrane region" description="Helical" evidence="1">
    <location>
        <begin position="6"/>
        <end position="27"/>
    </location>
</feature>
<keyword evidence="1" id="KW-0472">Membrane</keyword>
<dbReference type="RefSeq" id="WP_166930307.1">
    <property type="nucleotide sequence ID" value="NZ_BAAADD010000001.1"/>
</dbReference>
<proteinExistence type="predicted"/>
<name>A0ABN1DZK5_9PROT</name>
<dbReference type="EMBL" id="BAAADD010000001">
    <property type="protein sequence ID" value="GAA0556083.1"/>
    <property type="molecule type" value="Genomic_DNA"/>
</dbReference>
<keyword evidence="1" id="KW-1133">Transmembrane helix</keyword>
<comment type="caution">
    <text evidence="2">The sequence shown here is derived from an EMBL/GenBank/DDBJ whole genome shotgun (WGS) entry which is preliminary data.</text>
</comment>